<evidence type="ECO:0000256" key="10">
    <source>
        <dbReference type="ARBA" id="ARBA00061391"/>
    </source>
</evidence>
<dbReference type="Pfam" id="PF12796">
    <property type="entry name" value="Ank_2"/>
    <property type="match status" value="1"/>
</dbReference>
<dbReference type="InterPro" id="IPR027417">
    <property type="entry name" value="P-loop_NTPase"/>
</dbReference>
<feature type="compositionally biased region" description="Basic and acidic residues" evidence="13">
    <location>
        <begin position="21"/>
        <end position="43"/>
    </location>
</feature>
<dbReference type="SUPFAM" id="SSF52540">
    <property type="entry name" value="P-loop containing nucleoside triphosphate hydrolases"/>
    <property type="match status" value="1"/>
</dbReference>
<comment type="similarity">
    <text evidence="10">Belongs to the TRAFAC class translation factor GTPase superfamily. Bms1-like GTPase family. BMS1 subfamily.</text>
</comment>
<evidence type="ECO:0000256" key="8">
    <source>
        <dbReference type="ARBA" id="ARBA00023242"/>
    </source>
</evidence>
<dbReference type="GO" id="GO:0032040">
    <property type="term" value="C:small-subunit processome"/>
    <property type="evidence" value="ECO:0007669"/>
    <property type="project" value="UniProtKB-ARBA"/>
</dbReference>
<dbReference type="Pfam" id="PF04950">
    <property type="entry name" value="RIBIOP_C"/>
    <property type="match status" value="1"/>
</dbReference>
<evidence type="ECO:0000256" key="5">
    <source>
        <dbReference type="ARBA" id="ARBA00022801"/>
    </source>
</evidence>
<comment type="subcellular location">
    <subcellularLocation>
        <location evidence="1">Nucleus</location>
        <location evidence="1">Nucleolus</location>
    </subcellularLocation>
</comment>
<feature type="non-terminal residue" evidence="16">
    <location>
        <position position="1669"/>
    </location>
</feature>
<keyword evidence="8" id="KW-0539">Nucleus</keyword>
<dbReference type="Pfam" id="PF08142">
    <property type="entry name" value="AARP2CN"/>
    <property type="match status" value="1"/>
</dbReference>
<feature type="region of interest" description="Disordered" evidence="13">
    <location>
        <begin position="113"/>
        <end position="165"/>
    </location>
</feature>
<dbReference type="GO" id="GO:0005525">
    <property type="term" value="F:GTP binding"/>
    <property type="evidence" value="ECO:0007669"/>
    <property type="project" value="UniProtKB-KW"/>
</dbReference>
<feature type="compositionally biased region" description="Polar residues" evidence="13">
    <location>
        <begin position="127"/>
        <end position="140"/>
    </location>
</feature>
<keyword evidence="12" id="KW-0175">Coiled coil</keyword>
<feature type="compositionally biased region" description="Basic residues" evidence="13">
    <location>
        <begin position="144"/>
        <end position="159"/>
    </location>
</feature>
<proteinExistence type="inferred from homology"/>
<dbReference type="SMART" id="SM00248">
    <property type="entry name" value="ANK"/>
    <property type="match status" value="2"/>
</dbReference>
<evidence type="ECO:0000256" key="12">
    <source>
        <dbReference type="SAM" id="Coils"/>
    </source>
</evidence>
<evidence type="ECO:0000256" key="13">
    <source>
        <dbReference type="SAM" id="MobiDB-lite"/>
    </source>
</evidence>
<dbReference type="InterPro" id="IPR012948">
    <property type="entry name" value="AARP2CN"/>
</dbReference>
<feature type="repeat" description="ANK" evidence="11">
    <location>
        <begin position="383"/>
        <end position="415"/>
    </location>
</feature>
<sequence>MGSNEPTNKKNGENEEVTITTKKDEKKENDSDNKKDKEKRRDSVTGSPLDTSSSSNSSIDSDEVDATEHNSKSTMTSEASKLQMDSHEVNDAVSSMIKRISIISNTESNEVSKSIINNDKKDKQRMNMDNSADEQNVGSESNAKKSRKRNRKQGRKSKPHILSDQNKTFFNKGNRTIDEDVKENTLEILKDSVTDTSPKLGTWVVGKEVTSIDGMETSNLLYMIDASNKFSQRFTYWIRKFYIAAIDGNVEEFMIKFTCIIQIIKKKAGSEHYKRMNGHQLKEHAMNNVMYAFFDKSENTSILHHLAPTKNADRPCSMRNHGYCRLIKIILSMLPWKNRRILLATSTKRTGKTALHLAAATGQSCQMQALMDFGAWPDFFDHSGRTPIHYAIMRNNLEMVKLLLWYGADISLRERSATPLQLAGCSPTTTSICEYLHARVTALEKIFMQWVRKYVRGVWTPEYAISDLHFSRLSKACDSRRDAPRNFITKNRKIHINISRTRTANPQLKKCPLMLLFIVPTFYKGEDRLADASNPQIFCAKLQNVNGVIVKLLPSRPLLSCSKWRTDIRSALEKPHNGYFYVYKLPENIEVDSYTLHLMVELEELRFQAPHITLAIQAFACGPPDLEHYNELRVHKVGGKVKKKAIKKRSGINAKAFTFQSAVKASRAIRRAADKDEKKKHIPVVDRTPVDPPPVIVAIVGPSKVGKSTLLRCLVKHYVRHNLTEIRGPITIVTGKTRRVTFVEINNDLNSMIDIAKVVDLVLLMVDASYGFEMETFEFLNICQVHGMPRIMGVLSHLDVIKKKEKLKHTKKLLKHRFWTEVYQVIILKACYYLEIYFEYVETLETSIELSGFCNRFCPLLRILILSSEYSQGAKLFYLSGMINEQYLKNEIRNLARFISVTKFRPLVWRTSHPYVYCDRYEDLTDPQLLREKPLANRTISLYGWVRGTFLKNHAAVHIPGIGDLMIKDVTALLDPCPLPSKEKMKRSLNEKERVIYAPFSGLGGVVYDKDAIYLETGGSHSYKKARHELVEVLENVKEGIDDKMHKTALKVVENSQIAIPHNESESEMDYDDSNTKDEVESNGEESSYSVDLDVENDASDDGRNETNAKEKTVKRWSELCTRAKLLYSDKKSTRLNWAKVVYSDSDLDDQNEEEQNQILGGLFKVSTRTKKTIDNLEDGLLYYKPSTVISEELLKQRDWNDLEVRASIADCFVTGNWNSDEDAAKQLEGDGEDKTDHSDKTEEKTDAITVARTSEEEASKRRRIDKEKLKMRFNAEYDETNKHYVQLKEELEEQSKLNKSVFEELDEATRQQLEGFRPGLYVRVELEDVPVEFLQHFDPTRPCIIGGLLTGEQNIGSVQVRVKKHRWYERLLKSRDPLIISCGWRRFQTVVIYSMQDHNMRQRFLKYTPEHMFCQAVFWGPITAQNTGFLAVQSLNRDMKGFRIAATGVVLNLDKAFQVVKKLKLIGYPYRIFKKSAFIKGMFNTVLEVAKFEGGVIRTVSGIRGQIKKALHESAGAFRATFEDKILMSDIVFLRAWVSVPVPHFYTPVINLLLSLNQEWEGMRTVGRLRFEMGLKPPMKMDSVYKQVERRPFEPAPLFIPKTLQKELPYRLKPKVVKEIKKNGDRLVEKHSSIILEPHESKINRFMEILGTVHAEKVKTERTAMEQR</sequence>
<evidence type="ECO:0000256" key="7">
    <source>
        <dbReference type="ARBA" id="ARBA00023134"/>
    </source>
</evidence>
<dbReference type="InterPro" id="IPR036770">
    <property type="entry name" value="Ankyrin_rpt-contain_sf"/>
</dbReference>
<accession>A0A498SN50</accession>
<organism evidence="16 17">
    <name type="scientific">Acanthocheilonema viteae</name>
    <name type="common">Filarial nematode worm</name>
    <name type="synonym">Dipetalonema viteae</name>
    <dbReference type="NCBI Taxonomy" id="6277"/>
    <lineage>
        <taxon>Eukaryota</taxon>
        <taxon>Metazoa</taxon>
        <taxon>Ecdysozoa</taxon>
        <taxon>Nematoda</taxon>
        <taxon>Chromadorea</taxon>
        <taxon>Rhabditida</taxon>
        <taxon>Spirurina</taxon>
        <taxon>Spiruromorpha</taxon>
        <taxon>Filarioidea</taxon>
        <taxon>Onchocercidae</taxon>
        <taxon>Acanthocheilonema</taxon>
    </lineage>
</organism>
<dbReference type="STRING" id="6277.A0A498SN50"/>
<evidence type="ECO:0000256" key="11">
    <source>
        <dbReference type="PROSITE-ProRule" id="PRU00023"/>
    </source>
</evidence>
<dbReference type="InterPro" id="IPR007034">
    <property type="entry name" value="BMS1_TSR1_C"/>
</dbReference>
<evidence type="ECO:0000256" key="4">
    <source>
        <dbReference type="ARBA" id="ARBA00022741"/>
    </source>
</evidence>
<gene>
    <name evidence="16" type="ORF">NAV_LOCUS5407</name>
</gene>
<keyword evidence="2" id="KW-0690">Ribosome biogenesis</keyword>
<dbReference type="FunFam" id="3.40.50.300:FF:000105">
    <property type="entry name" value="BMS1 ribosome biogenesis factor"/>
    <property type="match status" value="1"/>
</dbReference>
<reference evidence="16 17" key="1">
    <citation type="submission" date="2018-08" db="EMBL/GenBank/DDBJ databases">
        <authorList>
            <person name="Laetsch R D."/>
            <person name="Stevens L."/>
            <person name="Kumar S."/>
            <person name="Blaxter L. M."/>
        </authorList>
    </citation>
    <scope>NUCLEOTIDE SEQUENCE [LARGE SCALE GENOMIC DNA]</scope>
</reference>
<keyword evidence="6" id="KW-0067">ATP-binding</keyword>
<feature type="compositionally biased region" description="Low complexity" evidence="13">
    <location>
        <begin position="47"/>
        <end position="59"/>
    </location>
</feature>
<dbReference type="GO" id="GO:0005524">
    <property type="term" value="F:ATP binding"/>
    <property type="evidence" value="ECO:0007669"/>
    <property type="project" value="UniProtKB-KW"/>
</dbReference>
<dbReference type="InterPro" id="IPR002110">
    <property type="entry name" value="Ankyrin_rpt"/>
</dbReference>
<dbReference type="EMBL" id="UPTC01000932">
    <property type="protein sequence ID" value="VBB30616.1"/>
    <property type="molecule type" value="Genomic_DNA"/>
</dbReference>
<dbReference type="Proteomes" id="UP000276991">
    <property type="component" value="Unassembled WGS sequence"/>
</dbReference>
<keyword evidence="4" id="KW-0547">Nucleotide-binding</keyword>
<evidence type="ECO:0000256" key="1">
    <source>
        <dbReference type="ARBA" id="ARBA00004604"/>
    </source>
</evidence>
<feature type="domain" description="Ribosome biogenesis protein BMS1/TSR1 C-terminal" evidence="15">
    <location>
        <begin position="1250"/>
        <end position="1541"/>
    </location>
</feature>
<feature type="region of interest" description="Disordered" evidence="13">
    <location>
        <begin position="1055"/>
        <end position="1112"/>
    </location>
</feature>
<feature type="compositionally biased region" description="Basic and acidic residues" evidence="13">
    <location>
        <begin position="1101"/>
        <end position="1112"/>
    </location>
</feature>
<evidence type="ECO:0000313" key="16">
    <source>
        <dbReference type="EMBL" id="VBB30616.1"/>
    </source>
</evidence>
<dbReference type="GO" id="GO:0030686">
    <property type="term" value="C:90S preribosome"/>
    <property type="evidence" value="ECO:0007669"/>
    <property type="project" value="TreeGrafter"/>
</dbReference>
<keyword evidence="3" id="KW-0597">Phosphoprotein</keyword>
<evidence type="ECO:0000256" key="6">
    <source>
        <dbReference type="ARBA" id="ARBA00022840"/>
    </source>
</evidence>
<dbReference type="GO" id="GO:0005654">
    <property type="term" value="C:nucleoplasm"/>
    <property type="evidence" value="ECO:0007669"/>
    <property type="project" value="UniProtKB-ARBA"/>
</dbReference>
<dbReference type="OrthoDB" id="10260897at2759"/>
<dbReference type="GO" id="GO:0000479">
    <property type="term" value="P:endonucleolytic cleavage of tricistronic rRNA transcript (SSU-rRNA, 5.8S rRNA, LSU-rRNA)"/>
    <property type="evidence" value="ECO:0007669"/>
    <property type="project" value="TreeGrafter"/>
</dbReference>
<feature type="repeat" description="ANK" evidence="11">
    <location>
        <begin position="350"/>
        <end position="382"/>
    </location>
</feature>
<evidence type="ECO:0000256" key="2">
    <source>
        <dbReference type="ARBA" id="ARBA00022517"/>
    </source>
</evidence>
<evidence type="ECO:0000259" key="14">
    <source>
        <dbReference type="SMART" id="SM00785"/>
    </source>
</evidence>
<dbReference type="GO" id="GO:0000462">
    <property type="term" value="P:maturation of SSU-rRNA from tricistronic rRNA transcript (SSU-rRNA, 5.8S rRNA, LSU-rRNA)"/>
    <property type="evidence" value="ECO:0007669"/>
    <property type="project" value="TreeGrafter"/>
</dbReference>
<keyword evidence="17" id="KW-1185">Reference proteome</keyword>
<dbReference type="SMART" id="SM01362">
    <property type="entry name" value="DUF663"/>
    <property type="match status" value="1"/>
</dbReference>
<evidence type="ECO:0000256" key="9">
    <source>
        <dbReference type="ARBA" id="ARBA00049117"/>
    </source>
</evidence>
<evidence type="ECO:0000313" key="17">
    <source>
        <dbReference type="Proteomes" id="UP000276991"/>
    </source>
</evidence>
<evidence type="ECO:0000256" key="3">
    <source>
        <dbReference type="ARBA" id="ARBA00022553"/>
    </source>
</evidence>
<protein>
    <submittedName>
        <fullName evidence="16">Uncharacterized protein</fullName>
    </submittedName>
</protein>
<dbReference type="GO" id="GO:0003924">
    <property type="term" value="F:GTPase activity"/>
    <property type="evidence" value="ECO:0007669"/>
    <property type="project" value="TreeGrafter"/>
</dbReference>
<dbReference type="GO" id="GO:0034511">
    <property type="term" value="F:U3 snoRNA binding"/>
    <property type="evidence" value="ECO:0007669"/>
    <property type="project" value="TreeGrafter"/>
</dbReference>
<feature type="coiled-coil region" evidence="12">
    <location>
        <begin position="1271"/>
        <end position="1312"/>
    </location>
</feature>
<dbReference type="Gene3D" id="3.40.50.300">
    <property type="entry name" value="P-loop containing nucleotide triphosphate hydrolases"/>
    <property type="match status" value="1"/>
</dbReference>
<keyword evidence="11" id="KW-0040">ANK repeat</keyword>
<feature type="domain" description="AARP2CN" evidence="14">
    <location>
        <begin position="891"/>
        <end position="977"/>
    </location>
</feature>
<dbReference type="SMART" id="SM00785">
    <property type="entry name" value="AARP2CN"/>
    <property type="match status" value="1"/>
</dbReference>
<dbReference type="PROSITE" id="PS50297">
    <property type="entry name" value="ANK_REP_REGION"/>
    <property type="match status" value="2"/>
</dbReference>
<evidence type="ECO:0000259" key="15">
    <source>
        <dbReference type="SMART" id="SM01362"/>
    </source>
</evidence>
<dbReference type="PROSITE" id="PS50088">
    <property type="entry name" value="ANK_REPEAT"/>
    <property type="match status" value="2"/>
</dbReference>
<dbReference type="CDD" id="cd01882">
    <property type="entry name" value="BMS1"/>
    <property type="match status" value="1"/>
</dbReference>
<dbReference type="InterPro" id="IPR037875">
    <property type="entry name" value="Bms1_N"/>
</dbReference>
<comment type="catalytic activity">
    <reaction evidence="9">
        <text>GTP + H2O = GDP + phosphate + H(+)</text>
        <dbReference type="Rhea" id="RHEA:19669"/>
        <dbReference type="ChEBI" id="CHEBI:15377"/>
        <dbReference type="ChEBI" id="CHEBI:15378"/>
        <dbReference type="ChEBI" id="CHEBI:37565"/>
        <dbReference type="ChEBI" id="CHEBI:43474"/>
        <dbReference type="ChEBI" id="CHEBI:58189"/>
    </reaction>
    <physiologicalReaction direction="left-to-right" evidence="9">
        <dbReference type="Rhea" id="RHEA:19670"/>
    </physiologicalReaction>
</comment>
<name>A0A498SN50_ACAVI</name>
<dbReference type="PANTHER" id="PTHR12858:SF2">
    <property type="entry name" value="RIBOSOME BIOGENESIS PROTEIN BMS1 HOMOLOG"/>
    <property type="match status" value="1"/>
</dbReference>
<dbReference type="Gene3D" id="1.25.40.20">
    <property type="entry name" value="Ankyrin repeat-containing domain"/>
    <property type="match status" value="1"/>
</dbReference>
<dbReference type="InterPro" id="IPR039761">
    <property type="entry name" value="Bms1/Tsr1"/>
</dbReference>
<keyword evidence="7" id="KW-0342">GTP-binding</keyword>
<dbReference type="SUPFAM" id="SSF48403">
    <property type="entry name" value="Ankyrin repeat"/>
    <property type="match status" value="1"/>
</dbReference>
<feature type="region of interest" description="Disordered" evidence="13">
    <location>
        <begin position="1"/>
        <end position="88"/>
    </location>
</feature>
<keyword evidence="5" id="KW-0378">Hydrolase</keyword>
<dbReference type="PANTHER" id="PTHR12858">
    <property type="entry name" value="RIBOSOME BIOGENESIS PROTEIN"/>
    <property type="match status" value="1"/>
</dbReference>